<dbReference type="PANTHER" id="PTHR47966:SF51">
    <property type="entry name" value="BETA-SITE APP-CLEAVING ENZYME, ISOFORM A-RELATED"/>
    <property type="match status" value="1"/>
</dbReference>
<dbReference type="GO" id="GO:0006508">
    <property type="term" value="P:proteolysis"/>
    <property type="evidence" value="ECO:0007669"/>
    <property type="project" value="UniProtKB-KW"/>
</dbReference>
<keyword evidence="7 8" id="KW-1015">Disulfide bond</keyword>
<evidence type="ECO:0000256" key="4">
    <source>
        <dbReference type="ARBA" id="ARBA00022750"/>
    </source>
</evidence>
<accession>A0A397ULR4</accession>
<comment type="caution">
    <text evidence="11">The sequence shown here is derived from an EMBL/GenBank/DDBJ whole genome shotgun (WGS) entry which is preliminary data.</text>
</comment>
<dbReference type="AlphaFoldDB" id="A0A397ULR4"/>
<dbReference type="Proteomes" id="UP000266673">
    <property type="component" value="Unassembled WGS sequence"/>
</dbReference>
<evidence type="ECO:0000256" key="5">
    <source>
        <dbReference type="ARBA" id="ARBA00022801"/>
    </source>
</evidence>
<feature type="chain" id="PRO_5017288839" evidence="9">
    <location>
        <begin position="21"/>
        <end position="225"/>
    </location>
</feature>
<dbReference type="Pfam" id="PF00026">
    <property type="entry name" value="Asp"/>
    <property type="match status" value="1"/>
</dbReference>
<feature type="domain" description="Peptidase A1" evidence="10">
    <location>
        <begin position="100"/>
        <end position="225"/>
    </location>
</feature>
<keyword evidence="12" id="KW-1185">Reference proteome</keyword>
<dbReference type="PANTHER" id="PTHR47966">
    <property type="entry name" value="BETA-SITE APP-CLEAVING ENZYME, ISOFORM A-RELATED"/>
    <property type="match status" value="1"/>
</dbReference>
<keyword evidence="4" id="KW-0064">Aspartyl protease</keyword>
<evidence type="ECO:0000256" key="3">
    <source>
        <dbReference type="ARBA" id="ARBA00022729"/>
    </source>
</evidence>
<evidence type="ECO:0000256" key="2">
    <source>
        <dbReference type="ARBA" id="ARBA00022670"/>
    </source>
</evidence>
<dbReference type="SUPFAM" id="SSF50630">
    <property type="entry name" value="Acid proteases"/>
    <property type="match status" value="1"/>
</dbReference>
<feature type="signal peptide" evidence="9">
    <location>
        <begin position="1"/>
        <end position="20"/>
    </location>
</feature>
<comment type="similarity">
    <text evidence="1">Belongs to the peptidase A1 family.</text>
</comment>
<evidence type="ECO:0000256" key="8">
    <source>
        <dbReference type="PIRSR" id="PIRSR601461-2"/>
    </source>
</evidence>
<sequence>MKLVFLFIILSVATIHNIYAYPNTINLVKRLNIETDVIKKANLVRQAALNKYSYLKHFNSISDVKTVIDETSSNNATSKSKNNSSAITVPITDMGQDLGYYCSITVGNQDFFVILDTGSSNLWIPNSNCTSNDCKNHRKFNSSNSPTYKPEGEDWIIAYGTGAASGITGIVNIQIGNITANEQIFGQANLIDDFFTKIESDGILGIAFDSINTMDNGAPTYLYSN</sequence>
<dbReference type="FunFam" id="2.40.70.10:FF:000008">
    <property type="entry name" value="Cathepsin D"/>
    <property type="match status" value="1"/>
</dbReference>
<keyword evidence="2" id="KW-0645">Protease</keyword>
<dbReference type="InterPro" id="IPR021109">
    <property type="entry name" value="Peptidase_aspartic_dom_sf"/>
</dbReference>
<keyword evidence="3 9" id="KW-0732">Signal</keyword>
<keyword evidence="6" id="KW-0865">Zymogen</keyword>
<protein>
    <submittedName>
        <fullName evidence="11">Aspartic peptidase domain-containing protein</fullName>
    </submittedName>
</protein>
<evidence type="ECO:0000256" key="6">
    <source>
        <dbReference type="ARBA" id="ARBA00023145"/>
    </source>
</evidence>
<keyword evidence="5" id="KW-0378">Hydrolase</keyword>
<evidence type="ECO:0000256" key="1">
    <source>
        <dbReference type="ARBA" id="ARBA00007447"/>
    </source>
</evidence>
<dbReference type="GO" id="GO:0004190">
    <property type="term" value="F:aspartic-type endopeptidase activity"/>
    <property type="evidence" value="ECO:0007669"/>
    <property type="project" value="UniProtKB-KW"/>
</dbReference>
<name>A0A397ULR4_9GLOM</name>
<evidence type="ECO:0000259" key="10">
    <source>
        <dbReference type="PROSITE" id="PS51767"/>
    </source>
</evidence>
<dbReference type="InterPro" id="IPR033121">
    <property type="entry name" value="PEPTIDASE_A1"/>
</dbReference>
<dbReference type="InterPro" id="IPR001969">
    <property type="entry name" value="Aspartic_peptidase_AS"/>
</dbReference>
<evidence type="ECO:0000313" key="11">
    <source>
        <dbReference type="EMBL" id="RIB10421.1"/>
    </source>
</evidence>
<dbReference type="EMBL" id="QKWP01001252">
    <property type="protein sequence ID" value="RIB10421.1"/>
    <property type="molecule type" value="Genomic_DNA"/>
</dbReference>
<dbReference type="PROSITE" id="PS51767">
    <property type="entry name" value="PEPTIDASE_A1"/>
    <property type="match status" value="1"/>
</dbReference>
<dbReference type="Gene3D" id="2.40.70.10">
    <property type="entry name" value="Acid Proteases"/>
    <property type="match status" value="1"/>
</dbReference>
<proteinExistence type="inferred from homology"/>
<dbReference type="InterPro" id="IPR001461">
    <property type="entry name" value="Aspartic_peptidase_A1"/>
</dbReference>
<evidence type="ECO:0000256" key="9">
    <source>
        <dbReference type="SAM" id="SignalP"/>
    </source>
</evidence>
<reference evidence="11 12" key="1">
    <citation type="submission" date="2018-06" db="EMBL/GenBank/DDBJ databases">
        <title>Comparative genomics reveals the genomic features of Rhizophagus irregularis, R. cerebriforme, R. diaphanum and Gigaspora rosea, and their symbiotic lifestyle signature.</title>
        <authorList>
            <person name="Morin E."/>
            <person name="San Clemente H."/>
            <person name="Chen E.C.H."/>
            <person name="De La Providencia I."/>
            <person name="Hainaut M."/>
            <person name="Kuo A."/>
            <person name="Kohler A."/>
            <person name="Murat C."/>
            <person name="Tang N."/>
            <person name="Roy S."/>
            <person name="Loubradou J."/>
            <person name="Henrissat B."/>
            <person name="Grigoriev I.V."/>
            <person name="Corradi N."/>
            <person name="Roux C."/>
            <person name="Martin F.M."/>
        </authorList>
    </citation>
    <scope>NUCLEOTIDE SEQUENCE [LARGE SCALE GENOMIC DNA]</scope>
    <source>
        <strain evidence="11 12">DAOM 194757</strain>
    </source>
</reference>
<dbReference type="OrthoDB" id="15189at2759"/>
<evidence type="ECO:0000256" key="7">
    <source>
        <dbReference type="ARBA" id="ARBA00023157"/>
    </source>
</evidence>
<gene>
    <name evidence="11" type="ORF">C2G38_2043497</name>
</gene>
<dbReference type="STRING" id="44941.A0A397ULR4"/>
<evidence type="ECO:0000313" key="12">
    <source>
        <dbReference type="Proteomes" id="UP000266673"/>
    </source>
</evidence>
<dbReference type="PROSITE" id="PS00141">
    <property type="entry name" value="ASP_PROTEASE"/>
    <property type="match status" value="1"/>
</dbReference>
<feature type="disulfide bond" evidence="8">
    <location>
        <begin position="129"/>
        <end position="134"/>
    </location>
</feature>
<organism evidence="11 12">
    <name type="scientific">Gigaspora rosea</name>
    <dbReference type="NCBI Taxonomy" id="44941"/>
    <lineage>
        <taxon>Eukaryota</taxon>
        <taxon>Fungi</taxon>
        <taxon>Fungi incertae sedis</taxon>
        <taxon>Mucoromycota</taxon>
        <taxon>Glomeromycotina</taxon>
        <taxon>Glomeromycetes</taxon>
        <taxon>Diversisporales</taxon>
        <taxon>Gigasporaceae</taxon>
        <taxon>Gigaspora</taxon>
    </lineage>
</organism>